<dbReference type="EMBL" id="ABYJ02000212">
    <property type="protein sequence ID" value="EEU99376.1"/>
    <property type="molecule type" value="Genomic_DNA"/>
</dbReference>
<dbReference type="Proteomes" id="UP000004828">
    <property type="component" value="Unassembled WGS sequence"/>
</dbReference>
<protein>
    <submittedName>
        <fullName evidence="2">Uncharacterized protein</fullName>
    </submittedName>
</protein>
<reference evidence="2 3" key="1">
    <citation type="submission" date="2009-08" db="EMBL/GenBank/DDBJ databases">
        <authorList>
            <person name="Weinstock G."/>
            <person name="Sodergren E."/>
            <person name="Clifton S."/>
            <person name="Fulton L."/>
            <person name="Fulton B."/>
            <person name="Courtney L."/>
            <person name="Fronick C."/>
            <person name="Harrison M."/>
            <person name="Strong C."/>
            <person name="Farmer C."/>
            <person name="Delahaunty K."/>
            <person name="Markovic C."/>
            <person name="Hall O."/>
            <person name="Minx P."/>
            <person name="Tomlinson C."/>
            <person name="Mitreva M."/>
            <person name="Nelson J."/>
            <person name="Hou S."/>
            <person name="Wollam A."/>
            <person name="Pepin K.H."/>
            <person name="Johnson M."/>
            <person name="Bhonagiri V."/>
            <person name="Nash W.E."/>
            <person name="Warren W."/>
            <person name="Chinwalla A."/>
            <person name="Mardis E.R."/>
            <person name="Wilson R.K."/>
        </authorList>
    </citation>
    <scope>NUCLEOTIDE SEQUENCE [LARGE SCALE GENOMIC DNA]</scope>
    <source>
        <strain evidence="2 3">L1-82</strain>
    </source>
</reference>
<evidence type="ECO:0000256" key="1">
    <source>
        <dbReference type="SAM" id="Phobius"/>
    </source>
</evidence>
<comment type="caution">
    <text evidence="2">The sequence shown here is derived from an EMBL/GenBank/DDBJ whole genome shotgun (WGS) entry which is preliminary data.</text>
</comment>
<evidence type="ECO:0000313" key="2">
    <source>
        <dbReference type="EMBL" id="EEU99376.1"/>
    </source>
</evidence>
<organism evidence="2 3">
    <name type="scientific">Roseburia intestinalis L1-82</name>
    <dbReference type="NCBI Taxonomy" id="536231"/>
    <lineage>
        <taxon>Bacteria</taxon>
        <taxon>Bacillati</taxon>
        <taxon>Bacillota</taxon>
        <taxon>Clostridia</taxon>
        <taxon>Lachnospirales</taxon>
        <taxon>Lachnospiraceae</taxon>
        <taxon>Roseburia</taxon>
    </lineage>
</organism>
<dbReference type="AlphaFoldDB" id="C7GFM8"/>
<accession>C7GFM8</accession>
<name>C7GFM8_9FIRM</name>
<keyword evidence="1" id="KW-1133">Transmembrane helix</keyword>
<evidence type="ECO:0000313" key="3">
    <source>
        <dbReference type="Proteomes" id="UP000004828"/>
    </source>
</evidence>
<gene>
    <name evidence="2" type="ORF">ROSINTL182_08735</name>
</gene>
<feature type="transmembrane region" description="Helical" evidence="1">
    <location>
        <begin position="6"/>
        <end position="28"/>
    </location>
</feature>
<sequence length="43" mass="5129">MGYFLQISYNFPPFLLFFSLFAIHFLLYEERLSHLRGEAALES</sequence>
<proteinExistence type="predicted"/>
<keyword evidence="1" id="KW-0472">Membrane</keyword>
<keyword evidence="1" id="KW-0812">Transmembrane</keyword>
<dbReference type="HOGENOM" id="CLU_3239062_0_0_9"/>